<comment type="caution">
    <text evidence="1">The sequence shown here is derived from an EMBL/GenBank/DDBJ whole genome shotgun (WGS) entry which is preliminary data.</text>
</comment>
<dbReference type="RefSeq" id="WP_003354935.1">
    <property type="nucleotide sequence ID" value="NZ_JH414761.1"/>
</dbReference>
<accession>G9QNM8</accession>
<dbReference type="InterPro" id="IPR019687">
    <property type="entry name" value="DUF2535"/>
</dbReference>
<sequence>MILKAIEFQTKKGQRVKISEIPVLEEDNPFYVGVRIRLETMMTRIYYAQNPRPFYSFRDYLKKVLRWPDYEQLYGSSILKNNA</sequence>
<dbReference type="AlphaFoldDB" id="G9QNM8"/>
<proteinExistence type="predicted"/>
<evidence type="ECO:0008006" key="3">
    <source>
        <dbReference type="Google" id="ProtNLM"/>
    </source>
</evidence>
<dbReference type="Proteomes" id="UP000011747">
    <property type="component" value="Unassembled WGS sequence"/>
</dbReference>
<dbReference type="PATRIC" id="fig|665952.3.peg.2738"/>
<dbReference type="Pfam" id="PF10751">
    <property type="entry name" value="DUF2535"/>
    <property type="match status" value="1"/>
</dbReference>
<name>G9QNM8_9BACI</name>
<evidence type="ECO:0000313" key="1">
    <source>
        <dbReference type="EMBL" id="EHL75326.1"/>
    </source>
</evidence>
<dbReference type="HOGENOM" id="CLU_188154_0_0_9"/>
<gene>
    <name evidence="1" type="ORF">HMPREF1015_03024</name>
</gene>
<dbReference type="EMBL" id="ACWF01000139">
    <property type="protein sequence ID" value="EHL75326.1"/>
    <property type="molecule type" value="Genomic_DNA"/>
</dbReference>
<evidence type="ECO:0000313" key="2">
    <source>
        <dbReference type="Proteomes" id="UP000011747"/>
    </source>
</evidence>
<protein>
    <recommendedName>
        <fullName evidence="3">DUF2535 family protein</fullName>
    </recommendedName>
</protein>
<organism evidence="1 2">
    <name type="scientific">Bacillus smithii 7_3_47FAA</name>
    <dbReference type="NCBI Taxonomy" id="665952"/>
    <lineage>
        <taxon>Bacteria</taxon>
        <taxon>Bacillati</taxon>
        <taxon>Bacillota</taxon>
        <taxon>Bacilli</taxon>
        <taxon>Bacillales</taxon>
        <taxon>Bacillaceae</taxon>
        <taxon>Bacillus</taxon>
    </lineage>
</organism>
<keyword evidence="2" id="KW-1185">Reference proteome</keyword>
<reference evidence="1 2" key="1">
    <citation type="submission" date="2011-09" db="EMBL/GenBank/DDBJ databases">
        <title>The Genome Sequence of Bacillus smithii 7_3_47FAA.</title>
        <authorList>
            <consortium name="The Broad Institute Genome Sequencing Platform"/>
            <person name="Earl A."/>
            <person name="Ward D."/>
            <person name="Feldgarden M."/>
            <person name="Gevers D."/>
            <person name="Daigneault M."/>
            <person name="Strauss J."/>
            <person name="Allen-Vercoe E."/>
            <person name="Young S.K."/>
            <person name="Zeng Q."/>
            <person name="Gargeya S."/>
            <person name="Fitzgerald M."/>
            <person name="Haas B."/>
            <person name="Abouelleil A."/>
            <person name="Alvarado L."/>
            <person name="Arachchi H.M."/>
            <person name="Berlin A."/>
            <person name="Brown A."/>
            <person name="Chapman S.B."/>
            <person name="Chen Z."/>
            <person name="Dunbar C."/>
            <person name="Freedman E."/>
            <person name="Gearin G."/>
            <person name="Goldberg J."/>
            <person name="Griggs A."/>
            <person name="Gujja S."/>
            <person name="Heiman D."/>
            <person name="Howarth C."/>
            <person name="Larson L."/>
            <person name="Lui A."/>
            <person name="MacDonald P.J.P."/>
            <person name="Montmayeur A."/>
            <person name="Murphy C."/>
            <person name="Neiman D."/>
            <person name="Pearson M."/>
            <person name="Priest M."/>
            <person name="Roberts A."/>
            <person name="Saif S."/>
            <person name="Shea T."/>
            <person name="Shenoy N."/>
            <person name="Sisk P."/>
            <person name="Stolte C."/>
            <person name="Sykes S."/>
            <person name="Wortman J."/>
            <person name="Nusbaum C."/>
            <person name="Birren B."/>
        </authorList>
    </citation>
    <scope>NUCLEOTIDE SEQUENCE [LARGE SCALE GENOMIC DNA]</scope>
    <source>
        <strain evidence="1 2">7_3_47FAA</strain>
    </source>
</reference>
<dbReference type="GeneID" id="87582028"/>